<evidence type="ECO:0000313" key="3">
    <source>
        <dbReference type="Proteomes" id="UP001235133"/>
    </source>
</evidence>
<name>A0ABU0Z2Z9_9MICO</name>
<protein>
    <submittedName>
        <fullName evidence="2">Acetamidase/formamidase family protein</fullName>
    </submittedName>
</protein>
<dbReference type="SUPFAM" id="SSF141130">
    <property type="entry name" value="Acetamidase/Formamidase-like"/>
    <property type="match status" value="1"/>
</dbReference>
<proteinExistence type="predicted"/>
<dbReference type="EMBL" id="JAVFWO010000004">
    <property type="protein sequence ID" value="MDQ7878967.1"/>
    <property type="molecule type" value="Genomic_DNA"/>
</dbReference>
<comment type="caution">
    <text evidence="2">The sequence shown here is derived from an EMBL/GenBank/DDBJ whole genome shotgun (WGS) entry which is preliminary data.</text>
</comment>
<organism evidence="2 3">
    <name type="scientific">Microbacterium psychrotolerans</name>
    <dbReference type="NCBI Taxonomy" id="3068321"/>
    <lineage>
        <taxon>Bacteria</taxon>
        <taxon>Bacillati</taxon>
        <taxon>Actinomycetota</taxon>
        <taxon>Actinomycetes</taxon>
        <taxon>Micrococcales</taxon>
        <taxon>Microbacteriaceae</taxon>
        <taxon>Microbacterium</taxon>
    </lineage>
</organism>
<reference evidence="2 3" key="1">
    <citation type="submission" date="2023-08" db="EMBL/GenBank/DDBJ databases">
        <title>Microbacterium psychrotolerans sp. nov., a psychrotolerant bacterium isolated from soil in Heilongjiang Province, China.</title>
        <authorList>
            <person name="An P."/>
            <person name="Zhao D."/>
            <person name="Xiang H."/>
        </authorList>
    </citation>
    <scope>NUCLEOTIDE SEQUENCE [LARGE SCALE GENOMIC DNA]</scope>
    <source>
        <strain evidence="2 3">QXD-8</strain>
    </source>
</reference>
<feature type="region of interest" description="Disordered" evidence="1">
    <location>
        <begin position="1"/>
        <end position="33"/>
    </location>
</feature>
<dbReference type="Pfam" id="PF03069">
    <property type="entry name" value="FmdA_AmdA"/>
    <property type="match status" value="2"/>
</dbReference>
<gene>
    <name evidence="2" type="ORF">Q9R08_13335</name>
</gene>
<accession>A0ABU0Z2Z9</accession>
<dbReference type="Gene3D" id="2.60.120.580">
    <property type="entry name" value="Acetamidase/Formamidase-like domains"/>
    <property type="match status" value="2"/>
</dbReference>
<dbReference type="RefSeq" id="WP_308868570.1">
    <property type="nucleotide sequence ID" value="NZ_JAVFWO010000004.1"/>
</dbReference>
<feature type="compositionally biased region" description="Low complexity" evidence="1">
    <location>
        <begin position="7"/>
        <end position="23"/>
    </location>
</feature>
<dbReference type="InterPro" id="IPR004304">
    <property type="entry name" value="FmdA_AmdA"/>
</dbReference>
<evidence type="ECO:0000313" key="2">
    <source>
        <dbReference type="EMBL" id="MDQ7878967.1"/>
    </source>
</evidence>
<keyword evidence="3" id="KW-1185">Reference proteome</keyword>
<dbReference type="PANTHER" id="PTHR31891">
    <property type="entry name" value="FORMAMIDASE C869.04-RELATED"/>
    <property type="match status" value="1"/>
</dbReference>
<dbReference type="Gene3D" id="3.10.28.20">
    <property type="entry name" value="Acetamidase/Formamidase-like domains"/>
    <property type="match status" value="1"/>
</dbReference>
<evidence type="ECO:0000256" key="1">
    <source>
        <dbReference type="SAM" id="MobiDB-lite"/>
    </source>
</evidence>
<dbReference type="PANTHER" id="PTHR31891:SF1">
    <property type="entry name" value="FORMAMIDASE C869.04-RELATED"/>
    <property type="match status" value="1"/>
</dbReference>
<sequence length="380" mass="39488">MSDIARPRPAAPASAAAVPRFRPLQPGSGEIPGDHYLRAGDETTMWGRLPCETDAPVLSIRPGESVTIDTVSHEGLLEDQGSDPVAFFAAHGVAASDVLDDAVAIAASSRRNAETDGPHVVTGPIRVEGAAPGDLLKITVVRLQPRVPYGVISNRHGRGALAGELPRGTANVSVFAPLMTRPEGMFGLLPVVEGGEPAVSFPLAPFLGTMGVAVAGSVRPHSVPPGPHGGNIDINLLVEGTVLYLPVQVDGALAYVGDPHFAQGDGEVALTALEASLRATLRIDVVPAAQAVAAFGMLSGPLIRASGWIVPTGLGPDLDSAMRSCVRAALSLLQARWGMDEHLAYAYLSAATDFDISQVVDITVGVHARIRESDFSEVAR</sequence>
<dbReference type="Proteomes" id="UP001235133">
    <property type="component" value="Unassembled WGS sequence"/>
</dbReference>